<proteinExistence type="predicted"/>
<dbReference type="Pfam" id="PF06022">
    <property type="entry name" value="Cir_Bir_Yir"/>
    <property type="match status" value="1"/>
</dbReference>
<sequence>MSAHVCEIFDNLYTQFPDDDDEVHRTNGKSLLYETFCPKNGDEHQKCSTDLDRISAGFGYLVLQLFDNVDFEEDHEDQKGNYVYYGLLWASDKLQQSNKKNNTSIGLYDFFNDYIINGEWYGEIKEHVEPKMNLLNKEIDIDMMKDIYSIFKDMCKIFSNNDDDIDNINFMSYYDSVKSCGENILKKNSNHVNRDTSGSSCLSLYYVLKNIYNDFKNDCIAIMNPPTTALPDIPSIEEIKKTLESNSEKLDSQDCGSENSDCVEKCELTIPENELEQPQNDKTVEKLLDIEIKEEICFENLKPELPKIDPELEKFEIEFASFETKLPKFETELPDVLGELEVIDIETDEKVLLDELEFSNIEVEYPDAQDYFFDIDTDLSFFEDKYSDLENDPQNIVDALFVSENSIPNIVDELYVPEDDLSYPMVKPKIIDFEWPDLNIEENDSDNQSQPHQTNTLEFDDPFKNPEK</sequence>
<feature type="region of interest" description="Disordered" evidence="1">
    <location>
        <begin position="438"/>
        <end position="468"/>
    </location>
</feature>
<dbReference type="InterPro" id="IPR006477">
    <property type="entry name" value="Yir_bir_cir"/>
</dbReference>
<evidence type="ECO:0000256" key="1">
    <source>
        <dbReference type="SAM" id="MobiDB-lite"/>
    </source>
</evidence>
<name>A0A1C6WD05_PLACE</name>
<dbReference type="EMBL" id="FMIN01000095">
    <property type="protein sequence ID" value="SCL84910.1"/>
    <property type="molecule type" value="Genomic_DNA"/>
</dbReference>
<dbReference type="Proteomes" id="UP000507536">
    <property type="component" value="Unassembled WGS sequence"/>
</dbReference>
<evidence type="ECO:0000313" key="2">
    <source>
        <dbReference type="EMBL" id="SCL84910.1"/>
    </source>
</evidence>
<feature type="non-terminal residue" evidence="2">
    <location>
        <position position="468"/>
    </location>
</feature>
<organism evidence="2">
    <name type="scientific">Plasmodium chabaudi adami</name>
    <dbReference type="NCBI Taxonomy" id="5826"/>
    <lineage>
        <taxon>Eukaryota</taxon>
        <taxon>Sar</taxon>
        <taxon>Alveolata</taxon>
        <taxon>Apicomplexa</taxon>
        <taxon>Aconoidasida</taxon>
        <taxon>Haemosporida</taxon>
        <taxon>Plasmodiidae</taxon>
        <taxon>Plasmodium</taxon>
        <taxon>Plasmodium (Vinckeia)</taxon>
    </lineage>
</organism>
<gene>
    <name evidence="2" type="ORF">PCHDS_000502800</name>
</gene>
<protein>
    <submittedName>
        <fullName evidence="2">CIR protein</fullName>
    </submittedName>
</protein>
<accession>A0A1C6WD05</accession>
<dbReference type="AlphaFoldDB" id="A0A1C6WD05"/>
<reference evidence="2" key="1">
    <citation type="submission" date="2016-08" db="EMBL/GenBank/DDBJ databases">
        <authorList>
            <consortium name="Pathogen Informatics"/>
        </authorList>
    </citation>
    <scope>NUCLEOTIDE SEQUENCE</scope>
    <source>
        <strain evidence="2">DS</strain>
    </source>
</reference>
<feature type="compositionally biased region" description="Polar residues" evidence="1">
    <location>
        <begin position="446"/>
        <end position="457"/>
    </location>
</feature>